<dbReference type="Gene3D" id="1.25.40.20">
    <property type="entry name" value="Ankyrin repeat-containing domain"/>
    <property type="match status" value="2"/>
</dbReference>
<dbReference type="Pfam" id="PF00023">
    <property type="entry name" value="Ank"/>
    <property type="match status" value="1"/>
</dbReference>
<feature type="repeat" description="ANK" evidence="3">
    <location>
        <begin position="260"/>
        <end position="292"/>
    </location>
</feature>
<dbReference type="PROSITE" id="PS50297">
    <property type="entry name" value="ANK_REP_REGION"/>
    <property type="match status" value="1"/>
</dbReference>
<gene>
    <name evidence="4" type="ORF">NA56DRAFT_440770</name>
</gene>
<dbReference type="STRING" id="1745343.A0A2J6PH56"/>
<evidence type="ECO:0000313" key="4">
    <source>
        <dbReference type="EMBL" id="PMD13299.1"/>
    </source>
</evidence>
<dbReference type="PANTHER" id="PTHR24198">
    <property type="entry name" value="ANKYRIN REPEAT AND PROTEIN KINASE DOMAIN-CONTAINING PROTEIN"/>
    <property type="match status" value="1"/>
</dbReference>
<organism evidence="4 5">
    <name type="scientific">Hyaloscypha hepaticicola</name>
    <dbReference type="NCBI Taxonomy" id="2082293"/>
    <lineage>
        <taxon>Eukaryota</taxon>
        <taxon>Fungi</taxon>
        <taxon>Dikarya</taxon>
        <taxon>Ascomycota</taxon>
        <taxon>Pezizomycotina</taxon>
        <taxon>Leotiomycetes</taxon>
        <taxon>Helotiales</taxon>
        <taxon>Hyaloscyphaceae</taxon>
        <taxon>Hyaloscypha</taxon>
    </lineage>
</organism>
<name>A0A2J6PH56_9HELO</name>
<keyword evidence="5" id="KW-1185">Reference proteome</keyword>
<evidence type="ECO:0000313" key="5">
    <source>
        <dbReference type="Proteomes" id="UP000235672"/>
    </source>
</evidence>
<reference evidence="4 5" key="1">
    <citation type="submission" date="2016-05" db="EMBL/GenBank/DDBJ databases">
        <title>A degradative enzymes factory behind the ericoid mycorrhizal symbiosis.</title>
        <authorList>
            <consortium name="DOE Joint Genome Institute"/>
            <person name="Martino E."/>
            <person name="Morin E."/>
            <person name="Grelet G."/>
            <person name="Kuo A."/>
            <person name="Kohler A."/>
            <person name="Daghino S."/>
            <person name="Barry K."/>
            <person name="Choi C."/>
            <person name="Cichocki N."/>
            <person name="Clum A."/>
            <person name="Copeland A."/>
            <person name="Hainaut M."/>
            <person name="Haridas S."/>
            <person name="Labutti K."/>
            <person name="Lindquist E."/>
            <person name="Lipzen A."/>
            <person name="Khouja H.-R."/>
            <person name="Murat C."/>
            <person name="Ohm R."/>
            <person name="Olson A."/>
            <person name="Spatafora J."/>
            <person name="Veneault-Fourrey C."/>
            <person name="Henrissat B."/>
            <person name="Grigoriev I."/>
            <person name="Martin F."/>
            <person name="Perotto S."/>
        </authorList>
    </citation>
    <scope>NUCLEOTIDE SEQUENCE [LARGE SCALE GENOMIC DNA]</scope>
    <source>
        <strain evidence="4 5">UAMH 7357</strain>
    </source>
</reference>
<dbReference type="SUPFAM" id="SSF48403">
    <property type="entry name" value="Ankyrin repeat"/>
    <property type="match status" value="1"/>
</dbReference>
<protein>
    <submittedName>
        <fullName evidence="4">Ankyrin</fullName>
    </submittedName>
</protein>
<evidence type="ECO:0000256" key="2">
    <source>
        <dbReference type="ARBA" id="ARBA00023043"/>
    </source>
</evidence>
<keyword evidence="1" id="KW-0677">Repeat</keyword>
<dbReference type="InterPro" id="IPR002110">
    <property type="entry name" value="Ankyrin_rpt"/>
</dbReference>
<dbReference type="AlphaFoldDB" id="A0A2J6PH56"/>
<evidence type="ECO:0000256" key="1">
    <source>
        <dbReference type="ARBA" id="ARBA00022737"/>
    </source>
</evidence>
<dbReference type="Proteomes" id="UP000235672">
    <property type="component" value="Unassembled WGS sequence"/>
</dbReference>
<dbReference type="PANTHER" id="PTHR24198:SF165">
    <property type="entry name" value="ANKYRIN REPEAT-CONTAINING PROTEIN-RELATED"/>
    <property type="match status" value="1"/>
</dbReference>
<evidence type="ECO:0000256" key="3">
    <source>
        <dbReference type="PROSITE-ProRule" id="PRU00023"/>
    </source>
</evidence>
<dbReference type="OrthoDB" id="194358at2759"/>
<dbReference type="InterPro" id="IPR036770">
    <property type="entry name" value="Ankyrin_rpt-contain_sf"/>
</dbReference>
<dbReference type="EMBL" id="KZ613533">
    <property type="protein sequence ID" value="PMD13299.1"/>
    <property type="molecule type" value="Genomic_DNA"/>
</dbReference>
<sequence>MSVKVTVPNLHSTGCAVRKPTQEPSSLSQPTTFTATCTYTSSLVKQPFTMEEACADGNLYLVKESFKSLLLSSDGTIPLMDRVMPGSAEVLQRSTCIAARHRRTTIFSFLLDHGAPIDRNVAAYAFLGNNVELCQALLRNGWEPRAEEIFLPSLLSSEISLCWLLEHGWNPNLYGHDDIHPLTVAAASFPLSTVKILLDHGISTRDTQAMHAAVSMAADDLTRFDVLDLLLEYDGDVDEMEVDPKARKARRYDSRQRTGFKGTPLHHAIRDNGIEAVIYLLERGASPTAPSWSGQNALEVAERHGRTKIAEIIRSWL</sequence>
<proteinExistence type="predicted"/>
<dbReference type="PROSITE" id="PS50088">
    <property type="entry name" value="ANK_REPEAT"/>
    <property type="match status" value="1"/>
</dbReference>
<accession>A0A2J6PH56</accession>
<keyword evidence="2 3" id="KW-0040">ANK repeat</keyword>
<dbReference type="SMART" id="SM00248">
    <property type="entry name" value="ANK"/>
    <property type="match status" value="3"/>
</dbReference>